<name>A0A0L0F2K6_9EUKA</name>
<dbReference type="RefSeq" id="XP_014144857.1">
    <property type="nucleotide sequence ID" value="XM_014289382.1"/>
</dbReference>
<evidence type="ECO:0000313" key="4">
    <source>
        <dbReference type="Proteomes" id="UP000054560"/>
    </source>
</evidence>
<dbReference type="OrthoDB" id="2635at2759"/>
<dbReference type="InterPro" id="IPR010400">
    <property type="entry name" value="PITH_dom"/>
</dbReference>
<reference evidence="3 4" key="1">
    <citation type="submission" date="2011-02" db="EMBL/GenBank/DDBJ databases">
        <title>The Genome Sequence of Sphaeroforma arctica JP610.</title>
        <authorList>
            <consortium name="The Broad Institute Genome Sequencing Platform"/>
            <person name="Russ C."/>
            <person name="Cuomo C."/>
            <person name="Young S.K."/>
            <person name="Zeng Q."/>
            <person name="Gargeya S."/>
            <person name="Alvarado L."/>
            <person name="Berlin A."/>
            <person name="Chapman S.B."/>
            <person name="Chen Z."/>
            <person name="Freedman E."/>
            <person name="Gellesch M."/>
            <person name="Goldberg J."/>
            <person name="Griggs A."/>
            <person name="Gujja S."/>
            <person name="Heilman E."/>
            <person name="Heiman D."/>
            <person name="Howarth C."/>
            <person name="Mehta T."/>
            <person name="Neiman D."/>
            <person name="Pearson M."/>
            <person name="Roberts A."/>
            <person name="Saif S."/>
            <person name="Shea T."/>
            <person name="Shenoy N."/>
            <person name="Sisk P."/>
            <person name="Stolte C."/>
            <person name="Sykes S."/>
            <person name="White J."/>
            <person name="Yandava C."/>
            <person name="Burger G."/>
            <person name="Gray M.W."/>
            <person name="Holland P.W.H."/>
            <person name="King N."/>
            <person name="Lang F.B.F."/>
            <person name="Roger A.J."/>
            <person name="Ruiz-Trillo I."/>
            <person name="Haas B."/>
            <person name="Nusbaum C."/>
            <person name="Birren B."/>
        </authorList>
    </citation>
    <scope>NUCLEOTIDE SEQUENCE [LARGE SCALE GENOMIC DNA]</scope>
    <source>
        <strain evidence="3 4">JP610</strain>
    </source>
</reference>
<dbReference type="GeneID" id="25917015"/>
<dbReference type="InterPro" id="IPR008979">
    <property type="entry name" value="Galactose-bd-like_sf"/>
</dbReference>
<sequence>MSCANEATESDHNHGHSHGGGSSGGGHSHDHDSAERGFEYSLYKHIDREGVKCLNAVDESQAKTVFRPWNERMLKNT</sequence>
<accession>A0A0L0F2K6</accession>
<dbReference type="AlphaFoldDB" id="A0A0L0F2K6"/>
<gene>
    <name evidence="3" type="ORF">SARC_16511</name>
</gene>
<dbReference type="InterPro" id="IPR037047">
    <property type="entry name" value="PITH_dom_sf"/>
</dbReference>
<feature type="region of interest" description="Disordered" evidence="1">
    <location>
        <begin position="1"/>
        <end position="33"/>
    </location>
</feature>
<feature type="domain" description="PITH" evidence="2">
    <location>
        <begin position="31"/>
        <end position="77"/>
    </location>
</feature>
<evidence type="ECO:0000313" key="3">
    <source>
        <dbReference type="EMBL" id="KNC70955.1"/>
    </source>
</evidence>
<protein>
    <recommendedName>
        <fullName evidence="2">PITH domain-containing protein</fullName>
    </recommendedName>
</protein>
<dbReference type="PROSITE" id="PS51532">
    <property type="entry name" value="PITH"/>
    <property type="match status" value="1"/>
</dbReference>
<evidence type="ECO:0000256" key="1">
    <source>
        <dbReference type="SAM" id="MobiDB-lite"/>
    </source>
</evidence>
<dbReference type="SUPFAM" id="SSF49785">
    <property type="entry name" value="Galactose-binding domain-like"/>
    <property type="match status" value="1"/>
</dbReference>
<dbReference type="Pfam" id="PF06201">
    <property type="entry name" value="PITH"/>
    <property type="match status" value="1"/>
</dbReference>
<dbReference type="Proteomes" id="UP000054560">
    <property type="component" value="Unassembled WGS sequence"/>
</dbReference>
<proteinExistence type="predicted"/>
<dbReference type="GO" id="GO:0005737">
    <property type="term" value="C:cytoplasm"/>
    <property type="evidence" value="ECO:0007669"/>
    <property type="project" value="UniProtKB-ARBA"/>
</dbReference>
<keyword evidence="4" id="KW-1185">Reference proteome</keyword>
<dbReference type="Gene3D" id="2.60.120.470">
    <property type="entry name" value="PITH domain"/>
    <property type="match status" value="1"/>
</dbReference>
<feature type="non-terminal residue" evidence="3">
    <location>
        <position position="77"/>
    </location>
</feature>
<organism evidence="3 4">
    <name type="scientific">Sphaeroforma arctica JP610</name>
    <dbReference type="NCBI Taxonomy" id="667725"/>
    <lineage>
        <taxon>Eukaryota</taxon>
        <taxon>Ichthyosporea</taxon>
        <taxon>Ichthyophonida</taxon>
        <taxon>Sphaeroforma</taxon>
    </lineage>
</organism>
<dbReference type="EMBL" id="KQ249839">
    <property type="protein sequence ID" value="KNC70955.1"/>
    <property type="molecule type" value="Genomic_DNA"/>
</dbReference>
<evidence type="ECO:0000259" key="2">
    <source>
        <dbReference type="PROSITE" id="PS51532"/>
    </source>
</evidence>